<dbReference type="InterPro" id="IPR019451">
    <property type="entry name" value="Rtp1_C1"/>
</dbReference>
<dbReference type="PANTHER" id="PTHR20959">
    <property type="entry name" value="TRANSPORT AND GOLGI ORGANIZATION PROTEIN 6 FAMILY MEMBER"/>
    <property type="match status" value="1"/>
</dbReference>
<gene>
    <name evidence="3" type="ORF">A3Q56_01629</name>
</gene>
<evidence type="ECO:0000259" key="2">
    <source>
        <dbReference type="Pfam" id="PF10363"/>
    </source>
</evidence>
<dbReference type="GO" id="GO:0009306">
    <property type="term" value="P:protein secretion"/>
    <property type="evidence" value="ECO:0007669"/>
    <property type="project" value="TreeGrafter"/>
</dbReference>
<evidence type="ECO:0000313" key="3">
    <source>
        <dbReference type="EMBL" id="OAF70582.1"/>
    </source>
</evidence>
<feature type="domain" description="RNA polymerase II assembly factor Rtp1 C-terminal" evidence="2">
    <location>
        <begin position="729"/>
        <end position="854"/>
    </location>
</feature>
<dbReference type="PANTHER" id="PTHR20959:SF1">
    <property type="entry name" value="TRANSPORT AND GOLGI ORGANIZATION PROTEIN 6 HOMOLOG"/>
    <property type="match status" value="1"/>
</dbReference>
<accession>A0A177BAA0</accession>
<dbReference type="InterPro" id="IPR016024">
    <property type="entry name" value="ARM-type_fold"/>
</dbReference>
<dbReference type="InterPro" id="IPR039600">
    <property type="entry name" value="TANGO6/Rtp1"/>
</dbReference>
<dbReference type="Pfam" id="PF10363">
    <property type="entry name" value="RTP1_C1"/>
    <property type="match status" value="1"/>
</dbReference>
<evidence type="ECO:0000313" key="4">
    <source>
        <dbReference type="Proteomes" id="UP000078046"/>
    </source>
</evidence>
<proteinExistence type="inferred from homology"/>
<comment type="similarity">
    <text evidence="1">Belongs to the Tango6 family.</text>
</comment>
<dbReference type="EMBL" id="LWCA01000132">
    <property type="protein sequence ID" value="OAF70582.1"/>
    <property type="molecule type" value="Genomic_DNA"/>
</dbReference>
<evidence type="ECO:0000256" key="1">
    <source>
        <dbReference type="ARBA" id="ARBA00005724"/>
    </source>
</evidence>
<keyword evidence="4" id="KW-1185">Reference proteome</keyword>
<dbReference type="OrthoDB" id="39591at2759"/>
<sequence length="988" mass="115004">MVDSLDIINVLVHLLKNQIKFTSINYYTLNNIMEDEKNNIIKQIFINFNALKKLPNNFVTNYHFINGIIESSDFRYKNDNSSINLNCIDFNIDNYSDEFLIMMCLHSIFLNVQNIEDVEMHLSLYDQSTINTALNFLFDQFCGMKRMPTNLDELTEHHSYYIQQWFLLAILNELLTTLIECKWYATILMKNWEFSIIILVNTQLLSQLICNIDKSLNSHIEKYTYNKMNNVINKWTLFLNVSKLLSKLFTTLNLFKQNNGRDAWTNAKIMMTGSLITRIITEKRGLIAMQSILTSKQIKYQTVGNTIAQKPKYYDSTFYFTSICNQLSAIFFGNIYQDMRCLGGYIIKKLYASSKIAKSLLDENLFTNNIILIDKVVNSMSPPFQHLDEHFSFNKISTEICYMRNIIVSLYEKDLNQQFLVILNPFVKKYLRLFLVLMFHGKVKLNKIDKYEAVMNITDMPKMCLDILHSYYGSEGIKDILNNLLDIHVMIIAVSDNFFFLKKCSCISNVNLTVTGIVKTISLCSKDNKSNFVSDIFSAVCQRLTKEEEKLKLNHLINKNPVSPNYVLHKLAYTLSKNMNFVDKQSESYVVYQYLIDSVKTFANKIRQDKVCDESVSLIIVILDNIGDVYHPDYRQNKDFLSLVDKDNEFLRDIFYVASFFGIVDNFIHVEPKIHNLPKFENFIILLKAKYPNYKKICLSKPNNTESPFVIDIDIINDHEIDSNILKIQTCLSSCSIPDIGQGLIMLHQILSNKTFDLKKIKVDELICFYRESLSMLFHSDSYIFLNAINVIEDMFVLNTDICLPIFFENVFSCIDKMNAFKLNSCSNNDNDVSKLSFDLIKLHECLIKCIRRIANIEKYKSTIFNYVMFIVKSEKRLIRSSALMCLSESMSANISCFYSNMNEIMNAISSIITEKDENVILSCISIFYSILVSTNSHNYNILNPIVKQINEQVEIYKKLNSSKLTYQWDEVTTELIRISRLYMQCTY</sequence>
<name>A0A177BAA0_9BILA</name>
<organism evidence="3 4">
    <name type="scientific">Intoshia linei</name>
    <dbReference type="NCBI Taxonomy" id="1819745"/>
    <lineage>
        <taxon>Eukaryota</taxon>
        <taxon>Metazoa</taxon>
        <taxon>Spiralia</taxon>
        <taxon>Lophotrochozoa</taxon>
        <taxon>Mesozoa</taxon>
        <taxon>Orthonectida</taxon>
        <taxon>Rhopaluridae</taxon>
        <taxon>Intoshia</taxon>
    </lineage>
</organism>
<dbReference type="AlphaFoldDB" id="A0A177BAA0"/>
<dbReference type="SUPFAM" id="SSF48371">
    <property type="entry name" value="ARM repeat"/>
    <property type="match status" value="2"/>
</dbReference>
<dbReference type="Proteomes" id="UP000078046">
    <property type="component" value="Unassembled WGS sequence"/>
</dbReference>
<protein>
    <recommendedName>
        <fullName evidence="2">RNA polymerase II assembly factor Rtp1 C-terminal domain-containing protein</fullName>
    </recommendedName>
</protein>
<reference evidence="3 4" key="1">
    <citation type="submission" date="2016-04" db="EMBL/GenBank/DDBJ databases">
        <title>The genome of Intoshia linei affirms orthonectids as highly simplified spiralians.</title>
        <authorList>
            <person name="Mikhailov K.V."/>
            <person name="Slusarev G.S."/>
            <person name="Nikitin M.A."/>
            <person name="Logacheva M.D."/>
            <person name="Penin A."/>
            <person name="Aleoshin V."/>
            <person name="Panchin Y.V."/>
        </authorList>
    </citation>
    <scope>NUCLEOTIDE SEQUENCE [LARGE SCALE GENOMIC DNA]</scope>
    <source>
        <strain evidence="3">Intl2013</strain>
        <tissue evidence="3">Whole animal</tissue>
    </source>
</reference>
<comment type="caution">
    <text evidence="3">The sequence shown here is derived from an EMBL/GenBank/DDBJ whole genome shotgun (WGS) entry which is preliminary data.</text>
</comment>